<dbReference type="Proteomes" id="UP000594638">
    <property type="component" value="Unassembled WGS sequence"/>
</dbReference>
<dbReference type="InterPro" id="IPR036928">
    <property type="entry name" value="AS_sf"/>
</dbReference>
<comment type="caution">
    <text evidence="4">The sequence shown here is derived from an EMBL/GenBank/DDBJ whole genome shotgun (WGS) entry which is preliminary data.</text>
</comment>
<feature type="transmembrane region" description="Helical" evidence="2">
    <location>
        <begin position="253"/>
        <end position="280"/>
    </location>
</feature>
<protein>
    <submittedName>
        <fullName evidence="4">Amidase C869.01</fullName>
    </submittedName>
</protein>
<dbReference type="PANTHER" id="PTHR42678:SF34">
    <property type="entry name" value="OS04G0183300 PROTEIN"/>
    <property type="match status" value="1"/>
</dbReference>
<accession>A0A8S0RAH9</accession>
<organism evidence="4 5">
    <name type="scientific">Olea europaea subsp. europaea</name>
    <dbReference type="NCBI Taxonomy" id="158383"/>
    <lineage>
        <taxon>Eukaryota</taxon>
        <taxon>Viridiplantae</taxon>
        <taxon>Streptophyta</taxon>
        <taxon>Embryophyta</taxon>
        <taxon>Tracheophyta</taxon>
        <taxon>Spermatophyta</taxon>
        <taxon>Magnoliopsida</taxon>
        <taxon>eudicotyledons</taxon>
        <taxon>Gunneridae</taxon>
        <taxon>Pentapetalae</taxon>
        <taxon>asterids</taxon>
        <taxon>lamiids</taxon>
        <taxon>Lamiales</taxon>
        <taxon>Oleaceae</taxon>
        <taxon>Oleeae</taxon>
        <taxon>Olea</taxon>
    </lineage>
</organism>
<dbReference type="EMBL" id="CACTIH010002287">
    <property type="protein sequence ID" value="CAA2975621.1"/>
    <property type="molecule type" value="Genomic_DNA"/>
</dbReference>
<name>A0A8S0RAH9_OLEEU</name>
<dbReference type="AlphaFoldDB" id="A0A8S0RAH9"/>
<evidence type="ECO:0000259" key="3">
    <source>
        <dbReference type="Pfam" id="PF01425"/>
    </source>
</evidence>
<sequence length="325" mass="34493">MSEWAYFRSSNAPSGWSARGGQGKNPYELSADPCGSSSGSAISVAANMAAVSLGTETDGSILCPSSFNAVVGIKPTVGLTSRAGVIPISPRQDTIGPICRTVSDAVYVLDAIVGFDYNDEATRKASNYIPRGGYAQFLKKKGAVLVEIDDGKARLGYSSSAEETTALLAEFKISLNAYLKELIASPVRSLADVIAFNEKFPDLEMTKQYGQKVFLDAEPTNGIGNSEKEARKNLAELSRNGFEKLMRHYKLDALVAAGSGVASILAIGGFPGIIVPAAYYNKGVPIGICFGGLKGTEPKLIEIAYSFEQATKIRKPPTFLPEEPA</sequence>
<gene>
    <name evidence="4" type="ORF">OLEA9_A007051</name>
</gene>
<dbReference type="PANTHER" id="PTHR42678">
    <property type="entry name" value="AMIDASE"/>
    <property type="match status" value="1"/>
</dbReference>
<keyword evidence="5" id="KW-1185">Reference proteome</keyword>
<evidence type="ECO:0000256" key="2">
    <source>
        <dbReference type="SAM" id="Phobius"/>
    </source>
</evidence>
<proteinExistence type="predicted"/>
<dbReference type="Pfam" id="PF01425">
    <property type="entry name" value="Amidase"/>
    <property type="match status" value="1"/>
</dbReference>
<evidence type="ECO:0000313" key="4">
    <source>
        <dbReference type="EMBL" id="CAA2975621.1"/>
    </source>
</evidence>
<evidence type="ECO:0000313" key="5">
    <source>
        <dbReference type="Proteomes" id="UP000594638"/>
    </source>
</evidence>
<dbReference type="Gene3D" id="3.90.1300.10">
    <property type="entry name" value="Amidase signature (AS) domain"/>
    <property type="match status" value="2"/>
</dbReference>
<dbReference type="OrthoDB" id="566138at2759"/>
<dbReference type="Gramene" id="OE9A007051T1">
    <property type="protein sequence ID" value="OE9A007051C1"/>
    <property type="gene ID" value="OE9A007051"/>
</dbReference>
<reference evidence="4 5" key="1">
    <citation type="submission" date="2019-12" db="EMBL/GenBank/DDBJ databases">
        <authorList>
            <person name="Alioto T."/>
            <person name="Alioto T."/>
            <person name="Gomez Garrido J."/>
        </authorList>
    </citation>
    <scope>NUCLEOTIDE SEQUENCE [LARGE SCALE GENOMIC DNA]</scope>
</reference>
<keyword evidence="2" id="KW-0472">Membrane</keyword>
<keyword evidence="2" id="KW-0812">Transmembrane</keyword>
<keyword evidence="2" id="KW-1133">Transmembrane helix</keyword>
<evidence type="ECO:0000256" key="1">
    <source>
        <dbReference type="SAM" id="MobiDB-lite"/>
    </source>
</evidence>
<feature type="region of interest" description="Disordered" evidence="1">
    <location>
        <begin position="1"/>
        <end position="22"/>
    </location>
</feature>
<dbReference type="SUPFAM" id="SSF75304">
    <property type="entry name" value="Amidase signature (AS) enzymes"/>
    <property type="match status" value="1"/>
</dbReference>
<dbReference type="InterPro" id="IPR023631">
    <property type="entry name" value="Amidase_dom"/>
</dbReference>
<feature type="domain" description="Amidase" evidence="3">
    <location>
        <begin position="1"/>
        <end position="126"/>
    </location>
</feature>